<dbReference type="EMBL" id="QFBC01000012">
    <property type="protein sequence ID" value="PWE54042.1"/>
    <property type="molecule type" value="Genomic_DNA"/>
</dbReference>
<sequence length="105" mass="11934">MLLEFYRAGQTAPSNFDMFLHADGSTSYSRNPQKTKLVVRVVVELEGKTTTILQQRAMFGLINKNKTCTVAFYEVLLTGAELGYFRAALNCQRVASRHIEFWPIL</sequence>
<evidence type="ECO:0000313" key="2">
    <source>
        <dbReference type="Proteomes" id="UP000245252"/>
    </source>
</evidence>
<dbReference type="Proteomes" id="UP000245252">
    <property type="component" value="Unassembled WGS sequence"/>
</dbReference>
<accession>A0A2U2DL63</accession>
<reference evidence="1 2" key="1">
    <citation type="submission" date="2018-05" db="EMBL/GenBank/DDBJ databases">
        <title>The draft genome of strain NS-104.</title>
        <authorList>
            <person name="Hang P."/>
            <person name="Jiang J."/>
        </authorList>
    </citation>
    <scope>NUCLEOTIDE SEQUENCE [LARGE SCALE GENOMIC DNA]</scope>
    <source>
        <strain evidence="1 2">NS-104</strain>
    </source>
</reference>
<evidence type="ECO:0000313" key="1">
    <source>
        <dbReference type="EMBL" id="PWE54042.1"/>
    </source>
</evidence>
<protein>
    <submittedName>
        <fullName evidence="1">Uncharacterized protein</fullName>
    </submittedName>
</protein>
<dbReference type="OrthoDB" id="9900462at2"/>
<organism evidence="1 2">
    <name type="scientific">Metarhizobium album</name>
    <dbReference type="NCBI Taxonomy" id="2182425"/>
    <lineage>
        <taxon>Bacteria</taxon>
        <taxon>Pseudomonadati</taxon>
        <taxon>Pseudomonadota</taxon>
        <taxon>Alphaproteobacteria</taxon>
        <taxon>Hyphomicrobiales</taxon>
        <taxon>Rhizobiaceae</taxon>
        <taxon>Metarhizobium</taxon>
    </lineage>
</organism>
<dbReference type="RefSeq" id="WP_109460449.1">
    <property type="nucleotide sequence ID" value="NZ_QFBC01000012.1"/>
</dbReference>
<keyword evidence="2" id="KW-1185">Reference proteome</keyword>
<name>A0A2U2DL63_9HYPH</name>
<gene>
    <name evidence="1" type="ORF">DEM27_22260</name>
</gene>
<proteinExistence type="predicted"/>
<comment type="caution">
    <text evidence="1">The sequence shown here is derived from an EMBL/GenBank/DDBJ whole genome shotgun (WGS) entry which is preliminary data.</text>
</comment>
<dbReference type="AlphaFoldDB" id="A0A2U2DL63"/>